<keyword evidence="2" id="KW-1185">Reference proteome</keyword>
<name>A0A1J0GVA6_9CAUD</name>
<protein>
    <submittedName>
        <fullName evidence="1">Uncharacterized protein</fullName>
    </submittedName>
</protein>
<proteinExistence type="predicted"/>
<dbReference type="Proteomes" id="UP000225978">
    <property type="component" value="Segment"/>
</dbReference>
<reference evidence="1 2" key="1">
    <citation type="journal article" date="2017" name="Viruses">
        <title>Stumbling across the Same Phage: Comparative Genomics of Widespread Temperate Phages Infecting the Fish Pathogen Vibrio anguillarum.</title>
        <authorList>
            <person name="Kalatzis P.G."/>
            <person name="Rorbo N.I."/>
            <person name="Castillo D."/>
            <person name="Mauritzen J.J."/>
            <person name="Jorgensen J."/>
            <person name="Kokkari C."/>
            <person name="Zhang F."/>
            <person name="Katharios P."/>
            <person name="Middelboe M."/>
        </authorList>
    </citation>
    <scope>NUCLEOTIDE SEQUENCE [LARGE SCALE GENOMIC DNA]</scope>
</reference>
<evidence type="ECO:0000313" key="2">
    <source>
        <dbReference type="Proteomes" id="UP000225978"/>
    </source>
</evidence>
<dbReference type="EMBL" id="KX889068">
    <property type="protein sequence ID" value="APC46121.1"/>
    <property type="molecule type" value="Genomic_DNA"/>
</dbReference>
<accession>A0A1J0GVA6</accession>
<gene>
    <name evidence="1" type="ORF">vBVspPpVa5_0006</name>
</gene>
<organism evidence="1 2">
    <name type="scientific">Vibrio phage vB_VspP_pVa5</name>
    <dbReference type="NCBI Taxonomy" id="1913109"/>
    <lineage>
        <taxon>Viruses</taxon>
        <taxon>Duplodnaviria</taxon>
        <taxon>Heunggongvirae</taxon>
        <taxon>Uroviricota</taxon>
        <taxon>Caudoviricetes</taxon>
        <taxon>Schitoviridae</taxon>
        <taxon>Pontosvirinae</taxon>
        <taxon>Galateavirus</taxon>
        <taxon>Galateavirus PVA5</taxon>
    </lineage>
</organism>
<evidence type="ECO:0000313" key="1">
    <source>
        <dbReference type="EMBL" id="APC46121.1"/>
    </source>
</evidence>
<sequence length="59" mass="6414">MMEVTILKEISIGKVSLGIGDVVSVTVERECDAMSAKRVFKTVSEGLLLTEGYDCYLKG</sequence>